<protein>
    <submittedName>
        <fullName evidence="1">Uncharacterized protein</fullName>
    </submittedName>
</protein>
<evidence type="ECO:0000313" key="2">
    <source>
        <dbReference type="Proteomes" id="UP001168821"/>
    </source>
</evidence>
<comment type="caution">
    <text evidence="1">The sequence shown here is derived from an EMBL/GenBank/DDBJ whole genome shotgun (WGS) entry which is preliminary data.</text>
</comment>
<gene>
    <name evidence="1" type="ORF">Zmor_008006</name>
</gene>
<dbReference type="AlphaFoldDB" id="A0AA38J3A2"/>
<organism evidence="1 2">
    <name type="scientific">Zophobas morio</name>
    <dbReference type="NCBI Taxonomy" id="2755281"/>
    <lineage>
        <taxon>Eukaryota</taxon>
        <taxon>Metazoa</taxon>
        <taxon>Ecdysozoa</taxon>
        <taxon>Arthropoda</taxon>
        <taxon>Hexapoda</taxon>
        <taxon>Insecta</taxon>
        <taxon>Pterygota</taxon>
        <taxon>Neoptera</taxon>
        <taxon>Endopterygota</taxon>
        <taxon>Coleoptera</taxon>
        <taxon>Polyphaga</taxon>
        <taxon>Cucujiformia</taxon>
        <taxon>Tenebrionidae</taxon>
        <taxon>Zophobas</taxon>
    </lineage>
</organism>
<accession>A0AA38J3A2</accession>
<name>A0AA38J3A2_9CUCU</name>
<reference evidence="1" key="1">
    <citation type="journal article" date="2023" name="G3 (Bethesda)">
        <title>Whole genome assemblies of Zophobas morio and Tenebrio molitor.</title>
        <authorList>
            <person name="Kaur S."/>
            <person name="Stinson S.A."/>
            <person name="diCenzo G.C."/>
        </authorList>
    </citation>
    <scope>NUCLEOTIDE SEQUENCE</scope>
    <source>
        <strain evidence="1">QUZm001</strain>
    </source>
</reference>
<dbReference type="EMBL" id="JALNTZ010000002">
    <property type="protein sequence ID" value="KAJ3663779.1"/>
    <property type="molecule type" value="Genomic_DNA"/>
</dbReference>
<dbReference type="Proteomes" id="UP001168821">
    <property type="component" value="Unassembled WGS sequence"/>
</dbReference>
<sequence length="110" mass="12674">MHTWCQPSPSHTIETRTCVTVKMLKIEMEMSEPEWYLFSLCVTRRCVRRLVCCLPPPPPPPPLPLPPSFPPPPAKQHNTMNTPPDQVLVKHFVIWENVMRCGMLCIQGRD</sequence>
<keyword evidence="2" id="KW-1185">Reference proteome</keyword>
<evidence type="ECO:0000313" key="1">
    <source>
        <dbReference type="EMBL" id="KAJ3663779.1"/>
    </source>
</evidence>
<proteinExistence type="predicted"/>